<proteinExistence type="predicted"/>
<evidence type="ECO:0000313" key="2">
    <source>
        <dbReference type="Proteomes" id="UP000198598"/>
    </source>
</evidence>
<accession>A0A1I1SGC0</accession>
<sequence length="94" mass="10502">MDEIFDFLNKTYEAGGSVLGSSGKIIGYANDGYEVEGLFSLNDQEFNFLITEEESGSYVLSLTKNEQVTTYEPLTAREIIKIFQTGDLPIFQVT</sequence>
<evidence type="ECO:0000313" key="1">
    <source>
        <dbReference type="EMBL" id="SFD45507.1"/>
    </source>
</evidence>
<dbReference type="AlphaFoldDB" id="A0A1I1SGC0"/>
<dbReference type="RefSeq" id="WP_093827447.1">
    <property type="nucleotide sequence ID" value="NZ_FOLQ01000005.1"/>
</dbReference>
<organism evidence="1 2">
    <name type="scientific">Spirosoma endophyticum</name>
    <dbReference type="NCBI Taxonomy" id="662367"/>
    <lineage>
        <taxon>Bacteria</taxon>
        <taxon>Pseudomonadati</taxon>
        <taxon>Bacteroidota</taxon>
        <taxon>Cytophagia</taxon>
        <taxon>Cytophagales</taxon>
        <taxon>Cytophagaceae</taxon>
        <taxon>Spirosoma</taxon>
    </lineage>
</organism>
<dbReference type="EMBL" id="FOLQ01000005">
    <property type="protein sequence ID" value="SFD45507.1"/>
    <property type="molecule type" value="Genomic_DNA"/>
</dbReference>
<reference evidence="1 2" key="1">
    <citation type="submission" date="2016-10" db="EMBL/GenBank/DDBJ databases">
        <authorList>
            <person name="de Groot N.N."/>
        </authorList>
    </citation>
    <scope>NUCLEOTIDE SEQUENCE [LARGE SCALE GENOMIC DNA]</scope>
    <source>
        <strain evidence="1 2">DSM 26130</strain>
    </source>
</reference>
<dbReference type="Proteomes" id="UP000198598">
    <property type="component" value="Unassembled WGS sequence"/>
</dbReference>
<protein>
    <submittedName>
        <fullName evidence="1">Uncharacterized protein</fullName>
    </submittedName>
</protein>
<name>A0A1I1SGC0_9BACT</name>
<keyword evidence="2" id="KW-1185">Reference proteome</keyword>
<gene>
    <name evidence="1" type="ORF">SAMN05216167_105100</name>
</gene>